<dbReference type="InterPro" id="IPR015915">
    <property type="entry name" value="Kelch-typ_b-propeller"/>
</dbReference>
<organism evidence="1">
    <name type="scientific">Mesocestoides corti</name>
    <name type="common">Flatworm</name>
    <dbReference type="NCBI Taxonomy" id="53468"/>
    <lineage>
        <taxon>Eukaryota</taxon>
        <taxon>Metazoa</taxon>
        <taxon>Spiralia</taxon>
        <taxon>Lophotrochozoa</taxon>
        <taxon>Platyhelminthes</taxon>
        <taxon>Cestoda</taxon>
        <taxon>Eucestoda</taxon>
        <taxon>Cyclophyllidea</taxon>
        <taxon>Mesocestoididae</taxon>
        <taxon>Mesocestoides</taxon>
    </lineage>
</organism>
<evidence type="ECO:0000313" key="1">
    <source>
        <dbReference type="WBParaSite" id="MCU_013540-RA"/>
    </source>
</evidence>
<dbReference type="WBParaSite" id="MCU_013540-RA">
    <property type="protein sequence ID" value="MCU_013540-RA"/>
    <property type="gene ID" value="MCU_013540"/>
</dbReference>
<dbReference type="AlphaFoldDB" id="A0A5K3G381"/>
<sequence>MATPRLRSAAVSIPGVGIVVVGGLQPGSRCTRTAELLAVSKHRRCENWSWRTLLPMLETRYQPGIAYFNGCVVVAGGNGHHQISVESLKLSSRHPSHSQWTHVDGFTGANSWFCSLVVYNGKLLLADDRGRVTEYTLTPNSDDTTQAEFKARPFATIENIAKPSLLVVRKQH</sequence>
<protein>
    <submittedName>
        <fullName evidence="1">Bulb-type lectin domain-containing protein</fullName>
    </submittedName>
</protein>
<accession>A0A5K3G381</accession>
<reference evidence="1" key="1">
    <citation type="submission" date="2019-11" db="UniProtKB">
        <authorList>
            <consortium name="WormBaseParasite"/>
        </authorList>
    </citation>
    <scope>IDENTIFICATION</scope>
</reference>
<proteinExistence type="predicted"/>
<name>A0A5K3G381_MESCO</name>
<dbReference type="SUPFAM" id="SSF117281">
    <property type="entry name" value="Kelch motif"/>
    <property type="match status" value="1"/>
</dbReference>
<dbReference type="Gene3D" id="2.120.10.80">
    <property type="entry name" value="Kelch-type beta propeller"/>
    <property type="match status" value="1"/>
</dbReference>